<evidence type="ECO:0000256" key="17">
    <source>
        <dbReference type="HAMAP-Rule" id="MF_01965"/>
    </source>
</evidence>
<keyword evidence="5 18" id="KW-0479">Metal-binding</keyword>
<evidence type="ECO:0000259" key="21">
    <source>
        <dbReference type="PROSITE" id="PS51385"/>
    </source>
</evidence>
<comment type="similarity">
    <text evidence="3 19">In the N-terminal section; belongs to the NnrE/AIBP family.</text>
</comment>
<evidence type="ECO:0000256" key="1">
    <source>
        <dbReference type="ARBA" id="ARBA00000013"/>
    </source>
</evidence>
<evidence type="ECO:0000256" key="2">
    <source>
        <dbReference type="ARBA" id="ARBA00000909"/>
    </source>
</evidence>
<protein>
    <recommendedName>
        <fullName evidence="19">Bifunctional NAD(P)H-hydrate repair enzyme</fullName>
    </recommendedName>
    <alternativeName>
        <fullName evidence="19">Nicotinamide nucleotide repair protein</fullName>
    </alternativeName>
    <domain>
        <recommendedName>
            <fullName evidence="19">ADP-dependent (S)-NAD(P)H-hydrate dehydratase</fullName>
            <ecNumber evidence="19">4.2.1.136</ecNumber>
        </recommendedName>
        <alternativeName>
            <fullName evidence="19">ADP-dependent NAD(P)HX dehydratase</fullName>
        </alternativeName>
    </domain>
    <domain>
        <recommendedName>
            <fullName evidence="19">NAD(P)H-hydrate epimerase</fullName>
            <ecNumber evidence="19">5.1.99.6</ecNumber>
        </recommendedName>
    </domain>
</protein>
<dbReference type="Gene3D" id="3.40.50.10260">
    <property type="entry name" value="YjeF N-terminal domain"/>
    <property type="match status" value="1"/>
</dbReference>
<keyword evidence="11 18" id="KW-0413">Isomerase</keyword>
<keyword evidence="8 17" id="KW-0521">NADP</keyword>
<feature type="binding site" evidence="17">
    <location>
        <begin position="405"/>
        <end position="409"/>
    </location>
    <ligand>
        <name>AMP</name>
        <dbReference type="ChEBI" id="CHEBI:456215"/>
    </ligand>
</feature>
<comment type="similarity">
    <text evidence="17">Belongs to the NnrD/CARKD family.</text>
</comment>
<comment type="cofactor">
    <cofactor evidence="18 19">
        <name>K(+)</name>
        <dbReference type="ChEBI" id="CHEBI:29103"/>
    </cofactor>
    <text evidence="18 19">Binds 1 potassium ion per subunit.</text>
</comment>
<dbReference type="Proteomes" id="UP000264062">
    <property type="component" value="Unassembled WGS sequence"/>
</dbReference>
<evidence type="ECO:0000256" key="8">
    <source>
        <dbReference type="ARBA" id="ARBA00022857"/>
    </source>
</evidence>
<dbReference type="PIRSF" id="PIRSF017184">
    <property type="entry name" value="Nnr"/>
    <property type="match status" value="1"/>
</dbReference>
<keyword evidence="6 17" id="KW-0547">Nucleotide-binding</keyword>
<evidence type="ECO:0000256" key="3">
    <source>
        <dbReference type="ARBA" id="ARBA00006001"/>
    </source>
</evidence>
<keyword evidence="12 17" id="KW-0456">Lyase</keyword>
<dbReference type="GO" id="GO:0052856">
    <property type="term" value="F:NAD(P)HX epimerase activity"/>
    <property type="evidence" value="ECO:0007669"/>
    <property type="project" value="UniProtKB-UniRule"/>
</dbReference>
<evidence type="ECO:0000256" key="6">
    <source>
        <dbReference type="ARBA" id="ARBA00022741"/>
    </source>
</evidence>
<evidence type="ECO:0000256" key="13">
    <source>
        <dbReference type="ARBA" id="ARBA00023268"/>
    </source>
</evidence>
<dbReference type="HAMAP" id="MF_01966">
    <property type="entry name" value="NADHX_epimerase"/>
    <property type="match status" value="1"/>
</dbReference>
<comment type="caution">
    <text evidence="17">Lacks conserved residue(s) required for the propagation of feature annotation.</text>
</comment>
<evidence type="ECO:0000256" key="11">
    <source>
        <dbReference type="ARBA" id="ARBA00023235"/>
    </source>
</evidence>
<dbReference type="Pfam" id="PF03853">
    <property type="entry name" value="YjeF_N"/>
    <property type="match status" value="1"/>
</dbReference>
<dbReference type="GO" id="GO:0046872">
    <property type="term" value="F:metal ion binding"/>
    <property type="evidence" value="ECO:0007669"/>
    <property type="project" value="UniProtKB-UniRule"/>
</dbReference>
<comment type="similarity">
    <text evidence="4 19">In the C-terminal section; belongs to the NnrD/CARKD family.</text>
</comment>
<evidence type="ECO:0000256" key="7">
    <source>
        <dbReference type="ARBA" id="ARBA00022840"/>
    </source>
</evidence>
<comment type="catalytic activity">
    <reaction evidence="16 17 19">
        <text>(6S)-NADPHX + ADP = AMP + phosphate + NADPH + H(+)</text>
        <dbReference type="Rhea" id="RHEA:32235"/>
        <dbReference type="ChEBI" id="CHEBI:15378"/>
        <dbReference type="ChEBI" id="CHEBI:43474"/>
        <dbReference type="ChEBI" id="CHEBI:57783"/>
        <dbReference type="ChEBI" id="CHEBI:64076"/>
        <dbReference type="ChEBI" id="CHEBI:456215"/>
        <dbReference type="ChEBI" id="CHEBI:456216"/>
        <dbReference type="EC" id="4.2.1.136"/>
    </reaction>
</comment>
<keyword evidence="10 17" id="KW-0520">NAD</keyword>
<comment type="similarity">
    <text evidence="18">Belongs to the NnrE/AIBP family.</text>
</comment>
<evidence type="ECO:0000256" key="15">
    <source>
        <dbReference type="ARBA" id="ARBA00048238"/>
    </source>
</evidence>
<dbReference type="SUPFAM" id="SSF53613">
    <property type="entry name" value="Ribokinase-like"/>
    <property type="match status" value="1"/>
</dbReference>
<dbReference type="EC" id="4.2.1.136" evidence="19"/>
<comment type="catalytic activity">
    <reaction evidence="1 18 19">
        <text>(6R)-NADHX = (6S)-NADHX</text>
        <dbReference type="Rhea" id="RHEA:32215"/>
        <dbReference type="ChEBI" id="CHEBI:64074"/>
        <dbReference type="ChEBI" id="CHEBI:64075"/>
        <dbReference type="EC" id="5.1.99.6"/>
    </reaction>
</comment>
<dbReference type="NCBIfam" id="TIGR00197">
    <property type="entry name" value="yjeF_nterm"/>
    <property type="match status" value="1"/>
</dbReference>
<dbReference type="GO" id="GO:0052855">
    <property type="term" value="F:ADP-dependent NAD(P)H-hydrate dehydratase activity"/>
    <property type="evidence" value="ECO:0007669"/>
    <property type="project" value="UniProtKB-UniRule"/>
</dbReference>
<dbReference type="PROSITE" id="PS51383">
    <property type="entry name" value="YJEF_C_3"/>
    <property type="match status" value="1"/>
</dbReference>
<evidence type="ECO:0000259" key="20">
    <source>
        <dbReference type="PROSITE" id="PS51383"/>
    </source>
</evidence>
<keyword evidence="13" id="KW-0511">Multifunctional enzyme</keyword>
<feature type="binding site" evidence="17">
    <location>
        <position position="316"/>
    </location>
    <ligand>
        <name>(6S)-NADPHX</name>
        <dbReference type="ChEBI" id="CHEBI:64076"/>
    </ligand>
</feature>
<dbReference type="PANTHER" id="PTHR12592">
    <property type="entry name" value="ATP-DEPENDENT (S)-NAD(P)H-HYDRATE DEHYDRATASE FAMILY MEMBER"/>
    <property type="match status" value="1"/>
</dbReference>
<feature type="binding site" evidence="18">
    <location>
        <begin position="56"/>
        <end position="60"/>
    </location>
    <ligand>
        <name>(6S)-NADPHX</name>
        <dbReference type="ChEBI" id="CHEBI:64076"/>
    </ligand>
</feature>
<evidence type="ECO:0000256" key="12">
    <source>
        <dbReference type="ARBA" id="ARBA00023239"/>
    </source>
</evidence>
<dbReference type="Pfam" id="PF01256">
    <property type="entry name" value="Carb_kinase"/>
    <property type="match status" value="1"/>
</dbReference>
<sequence>MFAVKGSDIKRIDSEAQSRFLIPAIVLMENAAIASCNVLTGKFNPSKCSVICGSGNNGGDGFALARHLKNRNLEIEVVLLGSENRFSDETKINFKILKKLGVKVLKNPSPDKFKKILSSSQLIIDAVFGTGFHNALDSFHRRYFKIINHSKIPVLSLDIPSGIDSNTGEFDSDAIRASVTVTFGFVKTGLLWSNASERAGELIVADISIPVDAIFSKKHYLIIEKEILNAISADSSIRKNEWTHKTEKGKASFVGGGEGMEGSIQFASYSALKSGAGIVYVYMLSKKERRFFPELVFTDNLNDALKKSNVWVIGCGMQNNLKSKEILLEAVKQSKGKTILFDADALNIISSMNESDKRRILRGSIITPHPEEFFRLSKMRFNNISEKISSAEKFAKKYNALVVLKSPPTIITDSKTTMIFPNMNSKLATAGSGDILSGIIGGLMAQGYSPMASSALGVYIHFYSGERSSSANPTASQFINNISKVRREVINV</sequence>
<evidence type="ECO:0000256" key="19">
    <source>
        <dbReference type="PIRNR" id="PIRNR017184"/>
    </source>
</evidence>
<proteinExistence type="inferred from homology"/>
<dbReference type="CDD" id="cd01171">
    <property type="entry name" value="YXKO-related"/>
    <property type="match status" value="1"/>
</dbReference>
<keyword evidence="7 17" id="KW-0067">ATP-binding</keyword>
<dbReference type="InterPro" id="IPR030677">
    <property type="entry name" value="Nnr"/>
</dbReference>
<comment type="catalytic activity">
    <reaction evidence="2 18 19">
        <text>(6R)-NADPHX = (6S)-NADPHX</text>
        <dbReference type="Rhea" id="RHEA:32227"/>
        <dbReference type="ChEBI" id="CHEBI:64076"/>
        <dbReference type="ChEBI" id="CHEBI:64077"/>
        <dbReference type="EC" id="5.1.99.6"/>
    </reaction>
</comment>
<gene>
    <name evidence="17" type="primary">nnrD</name>
    <name evidence="18" type="synonym">nnrE</name>
    <name evidence="22" type="ORF">DCW38_06485</name>
</gene>
<evidence type="ECO:0000256" key="18">
    <source>
        <dbReference type="HAMAP-Rule" id="MF_01966"/>
    </source>
</evidence>
<keyword evidence="9 18" id="KW-0630">Potassium</keyword>
<feature type="binding site" evidence="18">
    <location>
        <position position="125"/>
    </location>
    <ligand>
        <name>K(+)</name>
        <dbReference type="ChEBI" id="CHEBI:29103"/>
    </ligand>
</feature>
<name>A0A350HB94_UNCW3</name>
<comment type="subunit">
    <text evidence="17">Homotetramer.</text>
</comment>
<feature type="domain" description="YjeF N-terminal" evidence="21">
    <location>
        <begin position="9"/>
        <end position="215"/>
    </location>
</feature>
<comment type="catalytic activity">
    <reaction evidence="15 17 19">
        <text>(6S)-NADHX + ADP = AMP + phosphate + NADH + H(+)</text>
        <dbReference type="Rhea" id="RHEA:32223"/>
        <dbReference type="ChEBI" id="CHEBI:15378"/>
        <dbReference type="ChEBI" id="CHEBI:43474"/>
        <dbReference type="ChEBI" id="CHEBI:57945"/>
        <dbReference type="ChEBI" id="CHEBI:64074"/>
        <dbReference type="ChEBI" id="CHEBI:456215"/>
        <dbReference type="ChEBI" id="CHEBI:456216"/>
        <dbReference type="EC" id="4.2.1.136"/>
    </reaction>
</comment>
<evidence type="ECO:0000256" key="14">
    <source>
        <dbReference type="ARBA" id="ARBA00025153"/>
    </source>
</evidence>
<accession>A0A350HB94</accession>
<comment type="cofactor">
    <cofactor evidence="17">
        <name>Mg(2+)</name>
        <dbReference type="ChEBI" id="CHEBI:18420"/>
    </cofactor>
</comment>
<feature type="binding site" evidence="18">
    <location>
        <position position="158"/>
    </location>
    <ligand>
        <name>(6S)-NADPHX</name>
        <dbReference type="ChEBI" id="CHEBI:64076"/>
    </ligand>
</feature>
<evidence type="ECO:0000256" key="4">
    <source>
        <dbReference type="ARBA" id="ARBA00009524"/>
    </source>
</evidence>
<dbReference type="GO" id="GO:0046496">
    <property type="term" value="P:nicotinamide nucleotide metabolic process"/>
    <property type="evidence" value="ECO:0007669"/>
    <property type="project" value="UniProtKB-UniRule"/>
</dbReference>
<dbReference type="AlphaFoldDB" id="A0A350HB94"/>
<dbReference type="PANTHER" id="PTHR12592:SF0">
    <property type="entry name" value="ATP-DEPENDENT (S)-NAD(P)H-HYDRATE DEHYDRATASE"/>
    <property type="match status" value="1"/>
</dbReference>
<feature type="binding site" evidence="17">
    <location>
        <position position="434"/>
    </location>
    <ligand>
        <name>(6S)-NADPHX</name>
        <dbReference type="ChEBI" id="CHEBI:64076"/>
    </ligand>
</feature>
<feature type="domain" description="YjeF C-terminal" evidence="20">
    <location>
        <begin position="228"/>
        <end position="489"/>
    </location>
</feature>
<feature type="binding site" evidence="18">
    <location>
        <begin position="129"/>
        <end position="135"/>
    </location>
    <ligand>
        <name>(6S)-NADPHX</name>
        <dbReference type="ChEBI" id="CHEBI:64076"/>
    </ligand>
</feature>
<dbReference type="SUPFAM" id="SSF64153">
    <property type="entry name" value="YjeF N-terminal domain-like"/>
    <property type="match status" value="1"/>
</dbReference>
<organism evidence="22 23">
    <name type="scientific">candidate division WOR-3 bacterium</name>
    <dbReference type="NCBI Taxonomy" id="2052148"/>
    <lineage>
        <taxon>Bacteria</taxon>
        <taxon>Bacteria division WOR-3</taxon>
    </lineage>
</organism>
<dbReference type="NCBIfam" id="TIGR00196">
    <property type="entry name" value="yjeF_cterm"/>
    <property type="match status" value="1"/>
</dbReference>
<dbReference type="InterPro" id="IPR036652">
    <property type="entry name" value="YjeF_N_dom_sf"/>
</dbReference>
<comment type="function">
    <text evidence="14 19">Bifunctional enzyme that catalyzes the epimerization of the S- and R-forms of NAD(P)HX and the dehydration of the S-form of NAD(P)HX at the expense of ADP, which is converted to AMP. This allows the repair of both epimers of NAD(P)HX, a damaged form of NAD(P)H that is a result of enzymatic or heat-dependent hydration.</text>
</comment>
<dbReference type="PROSITE" id="PS51385">
    <property type="entry name" value="YJEF_N"/>
    <property type="match status" value="1"/>
</dbReference>
<evidence type="ECO:0000256" key="9">
    <source>
        <dbReference type="ARBA" id="ARBA00022958"/>
    </source>
</evidence>
<dbReference type="InterPro" id="IPR000631">
    <property type="entry name" value="CARKD"/>
</dbReference>
<feature type="binding site" evidence="17">
    <location>
        <position position="369"/>
    </location>
    <ligand>
        <name>(6S)-NADPHX</name>
        <dbReference type="ChEBI" id="CHEBI:64076"/>
    </ligand>
</feature>
<dbReference type="Gene3D" id="3.40.1190.20">
    <property type="match status" value="1"/>
</dbReference>
<evidence type="ECO:0000313" key="23">
    <source>
        <dbReference type="Proteomes" id="UP000264062"/>
    </source>
</evidence>
<comment type="function">
    <text evidence="18">Catalyzes the epimerization of the S- and R-forms of NAD(P)HX, a damaged form of NAD(P)H that is a result of enzymatic or heat-dependent hydration. This is a prerequisite for the S-specific NAD(P)H-hydrate dehydratase to allow the repair of both epimers of NAD(P)HX.</text>
</comment>
<comment type="function">
    <text evidence="17">Catalyzes the dehydration of the S-form of NAD(P)HX at the expense of ADP, which is converted to AMP. Together with NAD(P)HX epimerase, which catalyzes the epimerization of the S- and R-forms, the enzyme allows the repair of both epimers of NAD(P)HX, a damaged form of NAD(P)H that is a result of enzymatic or heat-dependent hydration.</text>
</comment>
<feature type="binding site" evidence="18">
    <location>
        <position position="161"/>
    </location>
    <ligand>
        <name>K(+)</name>
        <dbReference type="ChEBI" id="CHEBI:29103"/>
    </ligand>
</feature>
<feature type="binding site" evidence="18">
    <location>
        <position position="57"/>
    </location>
    <ligand>
        <name>K(+)</name>
        <dbReference type="ChEBI" id="CHEBI:29103"/>
    </ligand>
</feature>
<dbReference type="GO" id="GO:0005524">
    <property type="term" value="F:ATP binding"/>
    <property type="evidence" value="ECO:0007669"/>
    <property type="project" value="UniProtKB-UniRule"/>
</dbReference>
<evidence type="ECO:0000256" key="16">
    <source>
        <dbReference type="ARBA" id="ARBA00049209"/>
    </source>
</evidence>
<evidence type="ECO:0000256" key="5">
    <source>
        <dbReference type="ARBA" id="ARBA00022723"/>
    </source>
</evidence>
<dbReference type="InterPro" id="IPR029056">
    <property type="entry name" value="Ribokinase-like"/>
</dbReference>
<dbReference type="InterPro" id="IPR004443">
    <property type="entry name" value="YjeF_N_dom"/>
</dbReference>
<dbReference type="HAMAP" id="MF_01965">
    <property type="entry name" value="NADHX_dehydratase"/>
    <property type="match status" value="1"/>
</dbReference>
<dbReference type="GO" id="GO:0110051">
    <property type="term" value="P:metabolite repair"/>
    <property type="evidence" value="ECO:0007669"/>
    <property type="project" value="TreeGrafter"/>
</dbReference>
<dbReference type="EC" id="5.1.99.6" evidence="19"/>
<evidence type="ECO:0000313" key="22">
    <source>
        <dbReference type="EMBL" id="HAV92810.1"/>
    </source>
</evidence>
<comment type="caution">
    <text evidence="22">The sequence shown here is derived from an EMBL/GenBank/DDBJ whole genome shotgun (WGS) entry which is preliminary data.</text>
</comment>
<evidence type="ECO:0000256" key="10">
    <source>
        <dbReference type="ARBA" id="ARBA00023027"/>
    </source>
</evidence>
<reference evidence="22 23" key="1">
    <citation type="journal article" date="2018" name="Nat. Biotechnol.">
        <title>A standardized bacterial taxonomy based on genome phylogeny substantially revises the tree of life.</title>
        <authorList>
            <person name="Parks D.H."/>
            <person name="Chuvochina M."/>
            <person name="Waite D.W."/>
            <person name="Rinke C."/>
            <person name="Skarshewski A."/>
            <person name="Chaumeil P.A."/>
            <person name="Hugenholtz P."/>
        </authorList>
    </citation>
    <scope>NUCLEOTIDE SEQUENCE [LARGE SCALE GENOMIC DNA]</scope>
    <source>
        <strain evidence="22">UBA9956</strain>
    </source>
</reference>
<dbReference type="EMBL" id="DMZY01000190">
    <property type="protein sequence ID" value="HAV92810.1"/>
    <property type="molecule type" value="Genomic_DNA"/>
</dbReference>
<feature type="binding site" evidence="17">
    <location>
        <position position="433"/>
    </location>
    <ligand>
        <name>AMP</name>
        <dbReference type="ChEBI" id="CHEBI:456215"/>
    </ligand>
</feature>